<dbReference type="GO" id="GO:0008481">
    <property type="term" value="F:sphingosine kinase activity"/>
    <property type="evidence" value="ECO:0007669"/>
    <property type="project" value="UniProtKB-EC"/>
</dbReference>
<dbReference type="OrthoDB" id="3853857at2759"/>
<dbReference type="PROSITE" id="PS50146">
    <property type="entry name" value="DAGK"/>
    <property type="match status" value="1"/>
</dbReference>
<dbReference type="InterPro" id="IPR016064">
    <property type="entry name" value="NAD/diacylglycerol_kinase_sf"/>
</dbReference>
<evidence type="ECO:0000259" key="8">
    <source>
        <dbReference type="PROSITE" id="PS50146"/>
    </source>
</evidence>
<name>A0A0J8B9Y3_BETVV</name>
<dbReference type="PANTHER" id="PTHR12358">
    <property type="entry name" value="SPHINGOSINE KINASE"/>
    <property type="match status" value="1"/>
</dbReference>
<evidence type="ECO:0000256" key="1">
    <source>
        <dbReference type="ARBA" id="ARBA00004148"/>
    </source>
</evidence>
<dbReference type="GO" id="GO:0009705">
    <property type="term" value="C:plant-type vacuole membrane"/>
    <property type="evidence" value="ECO:0007669"/>
    <property type="project" value="UniProtKB-ARBA"/>
</dbReference>
<evidence type="ECO:0000256" key="3">
    <source>
        <dbReference type="ARBA" id="ARBA00022741"/>
    </source>
</evidence>
<evidence type="ECO:0000256" key="7">
    <source>
        <dbReference type="ARBA" id="ARBA00044037"/>
    </source>
</evidence>
<dbReference type="EC" id="2.7.1.91" evidence="7"/>
<keyword evidence="2" id="KW-0808">Transferase</keyword>
<proteinExistence type="predicted"/>
<dbReference type="InterPro" id="IPR045540">
    <property type="entry name" value="YegS/DAGK_C"/>
</dbReference>
<keyword evidence="5" id="KW-0067">ATP-binding</keyword>
<keyword evidence="10" id="KW-1185">Reference proteome</keyword>
<dbReference type="Pfam" id="PF19279">
    <property type="entry name" value="YegS_C"/>
    <property type="match status" value="1"/>
</dbReference>
<dbReference type="EMBL" id="KQ090361">
    <property type="protein sequence ID" value="KMS96798.1"/>
    <property type="molecule type" value="Genomic_DNA"/>
</dbReference>
<comment type="subcellular location">
    <subcellularLocation>
        <location evidence="1">Vacuole membrane</location>
        <topology evidence="1">Peripheral membrane protein</topology>
    </subcellularLocation>
</comment>
<dbReference type="eggNOG" id="KOG1116">
    <property type="taxonomic scope" value="Eukaryota"/>
</dbReference>
<dbReference type="InterPro" id="IPR050187">
    <property type="entry name" value="Lipid_Phosphate_FormReg"/>
</dbReference>
<evidence type="ECO:0000256" key="4">
    <source>
        <dbReference type="ARBA" id="ARBA00022777"/>
    </source>
</evidence>
<keyword evidence="4" id="KW-0418">Kinase</keyword>
<dbReference type="InterPro" id="IPR017438">
    <property type="entry name" value="ATP-NAD_kinase_N"/>
</dbReference>
<dbReference type="GO" id="GO:0071215">
    <property type="term" value="P:cellular response to abscisic acid stimulus"/>
    <property type="evidence" value="ECO:0007669"/>
    <property type="project" value="UniProtKB-ARBA"/>
</dbReference>
<dbReference type="SMART" id="SM00046">
    <property type="entry name" value="DAGKc"/>
    <property type="match status" value="1"/>
</dbReference>
<dbReference type="KEGG" id="bvg:104909115"/>
<dbReference type="SUPFAM" id="SSF111331">
    <property type="entry name" value="NAD kinase/diacylglycerol kinase-like"/>
    <property type="match status" value="1"/>
</dbReference>
<dbReference type="Gene3D" id="3.40.50.10330">
    <property type="entry name" value="Probable inorganic polyphosphate/atp-NAD kinase, domain 1"/>
    <property type="match status" value="1"/>
</dbReference>
<organism evidence="9 10">
    <name type="scientific">Beta vulgaris subsp. vulgaris</name>
    <name type="common">Beet</name>
    <dbReference type="NCBI Taxonomy" id="3555"/>
    <lineage>
        <taxon>Eukaryota</taxon>
        <taxon>Viridiplantae</taxon>
        <taxon>Streptophyta</taxon>
        <taxon>Embryophyta</taxon>
        <taxon>Tracheophyta</taxon>
        <taxon>Spermatophyta</taxon>
        <taxon>Magnoliopsida</taxon>
        <taxon>eudicotyledons</taxon>
        <taxon>Gunneridae</taxon>
        <taxon>Pentapetalae</taxon>
        <taxon>Caryophyllales</taxon>
        <taxon>Chenopodiaceae</taxon>
        <taxon>Betoideae</taxon>
        <taxon>Beta</taxon>
    </lineage>
</organism>
<dbReference type="GO" id="GO:0005524">
    <property type="term" value="F:ATP binding"/>
    <property type="evidence" value="ECO:0007669"/>
    <property type="project" value="UniProtKB-KW"/>
</dbReference>
<sequence length="497" mass="54343">MEISEGESEYPIIISERVTLSGTLIPLVFNSDGTLRWIEGGHEKCLSLEKEVLGVSIEGSRIILKCAVKSSSSSSAGILCCSSTEGLARKSLVLEASSHDSLHLWFQKLREFLHSLGRPKRLFVLVNPYGGKKSASKVYVDTVQPLLEDAGIQFTVQETKYQLHAKELAYGLDLTKYDGVVCVSGDGVLVEVTNGLLQRDDWDAAIKMPIGVIPAGTGNGVAKSLLDSAGDPCSAFNATVAIIRGHKTSLDVATISQGKTRFFSVLMLAWGLVADIDIESEIWRWMGGARLDLYAVKRIFQLRKYNGRVHFIPASGSENYVEKISQKVESVQDLPFYSSNGKQTDADEKGYVGPNIDMENMCWRTIEGPFISVWIHNVPWGSEGAMPAPDAKFSDGCLDVILIKDCPKLSLLSLMTELSSGKFVKSPHVLYFKVKSFILEPGSRTNDSTKGGIIDCDGEVLARGNGTYKCDESSLMSYDNLQITIDQSLATLFCPPL</sequence>
<evidence type="ECO:0000256" key="2">
    <source>
        <dbReference type="ARBA" id="ARBA00022679"/>
    </source>
</evidence>
<evidence type="ECO:0000256" key="6">
    <source>
        <dbReference type="ARBA" id="ARBA00023136"/>
    </source>
</evidence>
<gene>
    <name evidence="9" type="ORF">BVRB_8g199810</name>
</gene>
<feature type="domain" description="DAGKc" evidence="8">
    <location>
        <begin position="117"/>
        <end position="259"/>
    </location>
</feature>
<accession>A0A0J8B9Y3</accession>
<dbReference type="OMA" id="RRSYKCE"/>
<dbReference type="InterPro" id="IPR001206">
    <property type="entry name" value="Diacylglycerol_kinase_cat_dom"/>
</dbReference>
<dbReference type="AlphaFoldDB" id="A0A0J8B9Y3"/>
<evidence type="ECO:0000313" key="10">
    <source>
        <dbReference type="Proteomes" id="UP000035740"/>
    </source>
</evidence>
<keyword evidence="3" id="KW-0547">Nucleotide-binding</keyword>
<dbReference type="PANTHER" id="PTHR12358:SF31">
    <property type="entry name" value="ACYLGLYCEROL KINASE, MITOCHONDRIAL"/>
    <property type="match status" value="1"/>
</dbReference>
<dbReference type="Pfam" id="PF00781">
    <property type="entry name" value="DAGK_cat"/>
    <property type="match status" value="1"/>
</dbReference>
<evidence type="ECO:0000313" key="9">
    <source>
        <dbReference type="EMBL" id="KMS96798.1"/>
    </source>
</evidence>
<reference evidence="9 10" key="1">
    <citation type="journal article" date="2014" name="Nature">
        <title>The genome of the recently domesticated crop plant sugar beet (Beta vulgaris).</title>
        <authorList>
            <person name="Dohm J.C."/>
            <person name="Minoche A.E."/>
            <person name="Holtgrawe D."/>
            <person name="Capella-Gutierrez S."/>
            <person name="Zakrzewski F."/>
            <person name="Tafer H."/>
            <person name="Rupp O."/>
            <person name="Sorensen T.R."/>
            <person name="Stracke R."/>
            <person name="Reinhardt R."/>
            <person name="Goesmann A."/>
            <person name="Kraft T."/>
            <person name="Schulz B."/>
            <person name="Stadler P.F."/>
            <person name="Schmidt T."/>
            <person name="Gabaldon T."/>
            <person name="Lehrach H."/>
            <person name="Weisshaar B."/>
            <person name="Himmelbauer H."/>
        </authorList>
    </citation>
    <scope>NUCLEOTIDE SEQUENCE [LARGE SCALE GENOMIC DNA]</scope>
    <source>
        <tissue evidence="9">Taproot</tissue>
    </source>
</reference>
<dbReference type="GO" id="GO:0046512">
    <property type="term" value="P:sphingosine biosynthetic process"/>
    <property type="evidence" value="ECO:0007669"/>
    <property type="project" value="TreeGrafter"/>
</dbReference>
<dbReference type="Gene3D" id="2.60.200.40">
    <property type="match status" value="1"/>
</dbReference>
<dbReference type="Gramene" id="KMS96798">
    <property type="protein sequence ID" value="KMS96798"/>
    <property type="gene ID" value="BVRB_8g199810"/>
</dbReference>
<keyword evidence="6" id="KW-0472">Membrane</keyword>
<protein>
    <recommendedName>
        <fullName evidence="7">sphingosine kinase</fullName>
        <ecNumber evidence="7">2.7.1.91</ecNumber>
    </recommendedName>
</protein>
<evidence type="ECO:0000256" key="5">
    <source>
        <dbReference type="ARBA" id="ARBA00022840"/>
    </source>
</evidence>
<dbReference type="FunFam" id="3.40.50.10330:FF:000005">
    <property type="entry name" value="Sphingosine kinase 2"/>
    <property type="match status" value="1"/>
</dbReference>
<dbReference type="Proteomes" id="UP000035740">
    <property type="component" value="Unassembled WGS sequence"/>
</dbReference>